<sequence>MQNGFRFKKADYGQSPIIEEWLMDDSATLQEGEAVKLKPDVDEGSVIRISATTEPVYGICVGFKTRNGLPLEIDTGGYGSGTHTKSPVGDTFVADSDNIATEKVRALVIPVKGAVFSALLDAAKNTTAGSDRVGIYLSVSTSDPSKLLENSATTTFTAGSNGAQFVTVPGLAPDNPTDPESPDSTTRVMVRCVVPGDQVLS</sequence>
<gene>
    <name evidence="1" type="ORF">MM415B01183_0012</name>
</gene>
<dbReference type="AlphaFoldDB" id="A0A6M3IS76"/>
<proteinExistence type="predicted"/>
<protein>
    <submittedName>
        <fullName evidence="1">Uncharacterized protein</fullName>
    </submittedName>
</protein>
<reference evidence="1" key="1">
    <citation type="submission" date="2020-03" db="EMBL/GenBank/DDBJ databases">
        <title>The deep terrestrial virosphere.</title>
        <authorList>
            <person name="Holmfeldt K."/>
            <person name="Nilsson E."/>
            <person name="Simone D."/>
            <person name="Lopez-Fernandez M."/>
            <person name="Wu X."/>
            <person name="de Brujin I."/>
            <person name="Lundin D."/>
            <person name="Andersson A."/>
            <person name="Bertilsson S."/>
            <person name="Dopson M."/>
        </authorList>
    </citation>
    <scope>NUCLEOTIDE SEQUENCE</scope>
    <source>
        <strain evidence="1">MM415B01183</strain>
    </source>
</reference>
<accession>A0A6M3IS76</accession>
<dbReference type="EMBL" id="MT141396">
    <property type="protein sequence ID" value="QJA60118.1"/>
    <property type="molecule type" value="Genomic_DNA"/>
</dbReference>
<organism evidence="1">
    <name type="scientific">viral metagenome</name>
    <dbReference type="NCBI Taxonomy" id="1070528"/>
    <lineage>
        <taxon>unclassified sequences</taxon>
        <taxon>metagenomes</taxon>
        <taxon>organismal metagenomes</taxon>
    </lineage>
</organism>
<evidence type="ECO:0000313" key="1">
    <source>
        <dbReference type="EMBL" id="QJA60118.1"/>
    </source>
</evidence>
<name>A0A6M3IS76_9ZZZZ</name>